<accession>A0A9W9KSA1</accession>
<name>A0A9W9KSA1_9EURO</name>
<organism evidence="2 3">
    <name type="scientific">Penicillium angulare</name>
    <dbReference type="NCBI Taxonomy" id="116970"/>
    <lineage>
        <taxon>Eukaryota</taxon>
        <taxon>Fungi</taxon>
        <taxon>Dikarya</taxon>
        <taxon>Ascomycota</taxon>
        <taxon>Pezizomycotina</taxon>
        <taxon>Eurotiomycetes</taxon>
        <taxon>Eurotiomycetidae</taxon>
        <taxon>Eurotiales</taxon>
        <taxon>Aspergillaceae</taxon>
        <taxon>Penicillium</taxon>
    </lineage>
</organism>
<dbReference type="AlphaFoldDB" id="A0A9W9KSA1"/>
<evidence type="ECO:0000313" key="2">
    <source>
        <dbReference type="EMBL" id="KAJ5116149.1"/>
    </source>
</evidence>
<sequence>MPGKRKKIPDGGRPAKKAKQSDDPDDQIPRKDIKIEELDLQSKKYVMEWQQADIKVDRPPRQRWVHNGPQPMEDKDKLPKGWMTDEPDLDPDDLDAQIQRCKDRLEDKIMPHVFEIKLEDFQRRKEEQDKLKEGEPLNLGLDVYERINALEMIRYSFEEGKYDDTYEQLPNVKSLLAAYRSKDLTWLPGLVTYWSKGKRLCEPRPLDWDEFEALSRASNGEKGFWVEGVSI</sequence>
<evidence type="ECO:0000256" key="1">
    <source>
        <dbReference type="SAM" id="MobiDB-lite"/>
    </source>
</evidence>
<feature type="region of interest" description="Disordered" evidence="1">
    <location>
        <begin position="1"/>
        <end position="31"/>
    </location>
</feature>
<dbReference type="EMBL" id="JAPQKH010000001">
    <property type="protein sequence ID" value="KAJ5116149.1"/>
    <property type="molecule type" value="Genomic_DNA"/>
</dbReference>
<protein>
    <submittedName>
        <fullName evidence="2">Uncharacterized protein</fullName>
    </submittedName>
</protein>
<proteinExistence type="predicted"/>
<dbReference type="Proteomes" id="UP001149165">
    <property type="component" value="Unassembled WGS sequence"/>
</dbReference>
<evidence type="ECO:0000313" key="3">
    <source>
        <dbReference type="Proteomes" id="UP001149165"/>
    </source>
</evidence>
<gene>
    <name evidence="2" type="ORF">N7456_000497</name>
</gene>
<feature type="compositionally biased region" description="Basic and acidic residues" evidence="1">
    <location>
        <begin position="19"/>
        <end position="31"/>
    </location>
</feature>
<reference evidence="2" key="1">
    <citation type="submission" date="2022-11" db="EMBL/GenBank/DDBJ databases">
        <authorList>
            <person name="Petersen C."/>
        </authorList>
    </citation>
    <scope>NUCLEOTIDE SEQUENCE</scope>
    <source>
        <strain evidence="2">IBT 30069</strain>
    </source>
</reference>
<dbReference type="OrthoDB" id="4329446at2759"/>
<feature type="region of interest" description="Disordered" evidence="1">
    <location>
        <begin position="59"/>
        <end position="93"/>
    </location>
</feature>
<comment type="caution">
    <text evidence="2">The sequence shown here is derived from an EMBL/GenBank/DDBJ whole genome shotgun (WGS) entry which is preliminary data.</text>
</comment>
<reference evidence="2" key="2">
    <citation type="journal article" date="2023" name="IMA Fungus">
        <title>Comparative genomic study of the Penicillium genus elucidates a diverse pangenome and 15 lateral gene transfer events.</title>
        <authorList>
            <person name="Petersen C."/>
            <person name="Sorensen T."/>
            <person name="Nielsen M.R."/>
            <person name="Sondergaard T.E."/>
            <person name="Sorensen J.L."/>
            <person name="Fitzpatrick D.A."/>
            <person name="Frisvad J.C."/>
            <person name="Nielsen K.L."/>
        </authorList>
    </citation>
    <scope>NUCLEOTIDE SEQUENCE</scope>
    <source>
        <strain evidence="2">IBT 30069</strain>
    </source>
</reference>
<keyword evidence="3" id="KW-1185">Reference proteome</keyword>